<evidence type="ECO:0000313" key="3">
    <source>
        <dbReference type="EMBL" id="HEM66799.1"/>
    </source>
</evidence>
<dbReference type="AlphaFoldDB" id="A0A7J2U2K8"/>
<proteinExistence type="predicted"/>
<evidence type="ECO:0000256" key="1">
    <source>
        <dbReference type="ARBA" id="ARBA00023002"/>
    </source>
</evidence>
<name>A0A7J2U2K8_9CREN</name>
<dbReference type="InterPro" id="IPR036188">
    <property type="entry name" value="FAD/NAD-bd_sf"/>
</dbReference>
<dbReference type="InterPro" id="IPR051691">
    <property type="entry name" value="Metab_Enz_Cyan_OpOx_G3PDH"/>
</dbReference>
<keyword evidence="1" id="KW-0560">Oxidoreductase</keyword>
<dbReference type="PRINTS" id="PR00368">
    <property type="entry name" value="FADPNR"/>
</dbReference>
<reference evidence="3" key="1">
    <citation type="journal article" date="2020" name="mSystems">
        <title>Genome- and Community-Level Interaction Insights into Carbon Utilization and Element Cycling Functions of Hydrothermarchaeota in Hydrothermal Sediment.</title>
        <authorList>
            <person name="Zhou Z."/>
            <person name="Liu Y."/>
            <person name="Xu W."/>
            <person name="Pan J."/>
            <person name="Luo Z.H."/>
            <person name="Li M."/>
        </authorList>
    </citation>
    <scope>NUCLEOTIDE SEQUENCE [LARGE SCALE GENOMIC DNA]</scope>
    <source>
        <strain evidence="3">SpSt-125</strain>
    </source>
</reference>
<dbReference type="SUPFAM" id="SSF51905">
    <property type="entry name" value="FAD/NAD(P)-binding domain"/>
    <property type="match status" value="1"/>
</dbReference>
<dbReference type="PANTHER" id="PTHR42949:SF3">
    <property type="entry name" value="ANAEROBIC GLYCEROL-3-PHOSPHATE DEHYDROGENASE SUBUNIT B"/>
    <property type="match status" value="1"/>
</dbReference>
<dbReference type="GO" id="GO:0016491">
    <property type="term" value="F:oxidoreductase activity"/>
    <property type="evidence" value="ECO:0007669"/>
    <property type="project" value="UniProtKB-KW"/>
</dbReference>
<dbReference type="PRINTS" id="PR00411">
    <property type="entry name" value="PNDRDTASEI"/>
</dbReference>
<dbReference type="Pfam" id="PF07992">
    <property type="entry name" value="Pyr_redox_2"/>
    <property type="match status" value="1"/>
</dbReference>
<accession>A0A7J2U2K8</accession>
<sequence length="417" mass="45847">MEERYDVVVIGGGPAGIAAAIRATELGLKTILLENRDVLGGIPLQCVHPGFGLHYFKEDLTGTQFIHRFFERMERIGVEYITSAHVHSIEYRDYMEKVVNVITRKGVLRLYSKTIIYTVGARERTLFEIGVVGDRPDGIYTAGEAQTMMDIYGVLPGKDVVIIGSGDVGLIMARRFALEGARVKAVIEIMPYPGGLMRNVVQCLRDFNIPLLLSHAVISIAGKKRVEKVTVVKVDEGFRPIPGTEFEIACDTVVIAAGLRPNIDLLERLSIAIDPATGGPMVNELLETSIPGIFVAGNALVINDLADYVVEQGEKAAEGAKIFIENSGIPAEEWKPVKRGRNIRLAIPHYISGERSVTILARVAKPEQRVFVEVPEVGYKTFHMAVRPAEMIRLDLSKDALSKAEKSVTIEVKPIAY</sequence>
<evidence type="ECO:0000259" key="2">
    <source>
        <dbReference type="Pfam" id="PF07992"/>
    </source>
</evidence>
<dbReference type="PANTHER" id="PTHR42949">
    <property type="entry name" value="ANAEROBIC GLYCEROL-3-PHOSPHATE DEHYDROGENASE SUBUNIT B"/>
    <property type="match status" value="1"/>
</dbReference>
<organism evidence="3">
    <name type="scientific">Ignisphaera aggregans</name>
    <dbReference type="NCBI Taxonomy" id="334771"/>
    <lineage>
        <taxon>Archaea</taxon>
        <taxon>Thermoproteota</taxon>
        <taxon>Thermoprotei</taxon>
        <taxon>Desulfurococcales</taxon>
        <taxon>Desulfurococcaceae</taxon>
        <taxon>Ignisphaera</taxon>
    </lineage>
</organism>
<comment type="caution">
    <text evidence="3">The sequence shown here is derived from an EMBL/GenBank/DDBJ whole genome shotgun (WGS) entry which is preliminary data.</text>
</comment>
<gene>
    <name evidence="3" type="ORF">ENO26_04420</name>
</gene>
<feature type="domain" description="FAD/NAD(P)-binding" evidence="2">
    <location>
        <begin position="5"/>
        <end position="303"/>
    </location>
</feature>
<dbReference type="Gene3D" id="3.50.50.60">
    <property type="entry name" value="FAD/NAD(P)-binding domain"/>
    <property type="match status" value="2"/>
</dbReference>
<protein>
    <submittedName>
        <fullName evidence="3">FAD-dependent oxidoreductase</fullName>
    </submittedName>
</protein>
<dbReference type="InterPro" id="IPR023753">
    <property type="entry name" value="FAD/NAD-binding_dom"/>
</dbReference>
<dbReference type="EMBL" id="DSEU01000030">
    <property type="protein sequence ID" value="HEM66799.1"/>
    <property type="molecule type" value="Genomic_DNA"/>
</dbReference>